<evidence type="ECO:0000313" key="6">
    <source>
        <dbReference type="EMBL" id="SBT35790.1"/>
    </source>
</evidence>
<dbReference type="GO" id="GO:0042254">
    <property type="term" value="P:ribosome biogenesis"/>
    <property type="evidence" value="ECO:0007669"/>
    <property type="project" value="UniProtKB-KW"/>
</dbReference>
<comment type="subcellular location">
    <subcellularLocation>
        <location evidence="1 5">Nucleus</location>
    </subcellularLocation>
</comment>
<dbReference type="InterPro" id="IPR007023">
    <property type="entry name" value="Ribosom_reg"/>
</dbReference>
<comment type="function">
    <text evidence="5">Involved in ribosomal large subunit assembly.</text>
</comment>
<organism evidence="7 9">
    <name type="scientific">Plasmodium ovale wallikeri</name>
    <dbReference type="NCBI Taxonomy" id="864142"/>
    <lineage>
        <taxon>Eukaryota</taxon>
        <taxon>Sar</taxon>
        <taxon>Alveolata</taxon>
        <taxon>Apicomplexa</taxon>
        <taxon>Aconoidasida</taxon>
        <taxon>Haemosporida</taxon>
        <taxon>Plasmodiidae</taxon>
        <taxon>Plasmodium</taxon>
        <taxon>Plasmodium (Plasmodium)</taxon>
    </lineage>
</organism>
<protein>
    <recommendedName>
        <fullName evidence="5">Ribosome biogenesis regulatory protein</fullName>
    </recommendedName>
</protein>
<proteinExistence type="inferred from homology"/>
<dbReference type="Pfam" id="PF04939">
    <property type="entry name" value="RRS1"/>
    <property type="match status" value="1"/>
</dbReference>
<evidence type="ECO:0000313" key="7">
    <source>
        <dbReference type="EMBL" id="SBT58269.1"/>
    </source>
</evidence>
<dbReference type="EMBL" id="FLRE01000107">
    <property type="protein sequence ID" value="SBT35790.1"/>
    <property type="molecule type" value="Genomic_DNA"/>
</dbReference>
<dbReference type="EMBL" id="FLRD01001795">
    <property type="protein sequence ID" value="SBT58269.1"/>
    <property type="molecule type" value="Genomic_DNA"/>
</dbReference>
<keyword evidence="9" id="KW-1185">Reference proteome</keyword>
<evidence type="ECO:0000256" key="3">
    <source>
        <dbReference type="ARBA" id="ARBA00022517"/>
    </source>
</evidence>
<dbReference type="GO" id="GO:0005634">
    <property type="term" value="C:nucleus"/>
    <property type="evidence" value="ECO:0007669"/>
    <property type="project" value="UniProtKB-SubCell"/>
</dbReference>
<evidence type="ECO:0000256" key="1">
    <source>
        <dbReference type="ARBA" id="ARBA00004123"/>
    </source>
</evidence>
<accession>A0A1A9ANM4</accession>
<reference evidence="8 9" key="1">
    <citation type="submission" date="2016-05" db="EMBL/GenBank/DDBJ databases">
        <authorList>
            <person name="Naeem Raeece"/>
        </authorList>
    </citation>
    <scope>NUCLEOTIDE SEQUENCE [LARGE SCALE GENOMIC DNA]</scope>
</reference>
<gene>
    <name evidence="7" type="ORF">POVWA1_086700</name>
    <name evidence="6" type="ORF">POVWA2_026770</name>
</gene>
<evidence type="ECO:0000256" key="5">
    <source>
        <dbReference type="RuleBase" id="RU364132"/>
    </source>
</evidence>
<dbReference type="Proteomes" id="UP000078555">
    <property type="component" value="Unassembled WGS sequence"/>
</dbReference>
<evidence type="ECO:0000256" key="4">
    <source>
        <dbReference type="ARBA" id="ARBA00023242"/>
    </source>
</evidence>
<evidence type="ECO:0000313" key="9">
    <source>
        <dbReference type="Proteomes" id="UP000078555"/>
    </source>
</evidence>
<evidence type="ECO:0000256" key="2">
    <source>
        <dbReference type="ARBA" id="ARBA00010077"/>
    </source>
</evidence>
<keyword evidence="3 5" id="KW-0690">Ribosome biogenesis</keyword>
<reference evidence="7" key="2">
    <citation type="submission" date="2016-05" db="EMBL/GenBank/DDBJ databases">
        <authorList>
            <person name="Lavstsen T."/>
            <person name="Jespersen J.S."/>
        </authorList>
    </citation>
    <scope>NUCLEOTIDE SEQUENCE [LARGE SCALE GENOMIC DNA]</scope>
</reference>
<comment type="similarity">
    <text evidence="2 5">Belongs to the RRS1 family.</text>
</comment>
<evidence type="ECO:0000313" key="8">
    <source>
        <dbReference type="Proteomes" id="UP000078550"/>
    </source>
</evidence>
<keyword evidence="4 5" id="KW-0539">Nucleus</keyword>
<sequence length="248" mass="29650">MNIDFCSQHLLAYDNSLIPSENDIKAKVEENLPFILRKISELKNEKDGEEDGETVFELTKNNYFSIPRYSRIPKIKKKTKWEHFAQTVLKKKKNNSGLIYDENSKGWVRRFQKKQINLNKEKSNFVYEYKENDNIYDDPFEEKEEEKEIRKMKQKMREMKNKFSQEGISTQDIKYIQKQKKKRDNLIDHLQMAQISSSTFGRHDKKLKKEKKLKVKKGNITKQKCEKRLLQDEINQNNKLAAIVLKSH</sequence>
<dbReference type="Proteomes" id="UP000078550">
    <property type="component" value="Unassembled WGS sequence"/>
</dbReference>
<dbReference type="AlphaFoldDB" id="A0A1A9ANM4"/>
<name>A0A1A9ANM4_PLAOA</name>